<keyword evidence="3" id="KW-1185">Reference proteome</keyword>
<dbReference type="STRING" id="376489.A5892_15440"/>
<gene>
    <name evidence="2" type="ORF">A5892_15440</name>
</gene>
<dbReference type="KEGG" id="haa:A5892_15440"/>
<evidence type="ECO:0000256" key="1">
    <source>
        <dbReference type="SAM" id="SignalP"/>
    </source>
</evidence>
<feature type="signal peptide" evidence="1">
    <location>
        <begin position="1"/>
        <end position="24"/>
    </location>
</feature>
<dbReference type="EMBL" id="CP015243">
    <property type="protein sequence ID" value="ANF58684.1"/>
    <property type="molecule type" value="Genomic_DNA"/>
</dbReference>
<evidence type="ECO:0000313" key="3">
    <source>
        <dbReference type="Proteomes" id="UP000077875"/>
    </source>
</evidence>
<dbReference type="Pfam" id="PF09982">
    <property type="entry name" value="LpxR"/>
    <property type="match status" value="1"/>
</dbReference>
<reference evidence="2 3" key="1">
    <citation type="submission" date="2016-04" db="EMBL/GenBank/DDBJ databases">
        <title>Complete Genome Sequence of Halotalea alkalilenta IHB B 13600.</title>
        <authorList>
            <person name="Swarnkar M.K."/>
            <person name="Sharma A."/>
            <person name="Kaushal K."/>
            <person name="Soni R."/>
            <person name="Rana S."/>
            <person name="Singh A.K."/>
            <person name="Gulati A."/>
        </authorList>
    </citation>
    <scope>NUCLEOTIDE SEQUENCE [LARGE SCALE GENOMIC DNA]</scope>
    <source>
        <strain evidence="2 3">IHB B 13600</strain>
    </source>
</reference>
<dbReference type="Gene3D" id="2.40.128.140">
    <property type="entry name" value="Outer membrane protein"/>
    <property type="match status" value="1"/>
</dbReference>
<protein>
    <recommendedName>
        <fullName evidence="4">Lipid A deacylase LpxR family protein</fullName>
    </recommendedName>
</protein>
<evidence type="ECO:0000313" key="2">
    <source>
        <dbReference type="EMBL" id="ANF58684.1"/>
    </source>
</evidence>
<keyword evidence="1" id="KW-0732">Signal</keyword>
<proteinExistence type="predicted"/>
<sequence length="327" mass="35879">MKRLAALPFALLLIAPPAISLAHAEVLSLKWDNDLLAGEDGHYTNGLEFAWGFIADEQHWTQRFSRAIPLWSGDASAVSYRFGQQMYTPEKIDVRALQPDDRPYAGYLYAGLSLYKRHQSGAVRVAESLGFDVGIVGPAAGAKPIQRGVHEVTGSDRPEGWGNQLGNEPILSLTYQRAWWLHHGLGDGLAFEYGPNLGFAVGNLYDYLSLGLGVRIGNRLDGLFATPGNAPYSSFEPLFTTGPGLGWYLFAGANGRFMAHNLLLDGNTFESSHSVDRRSWVNDLTLGGALTFDSWNLALTLTNRSREFEGQDGDDTLGNLTLSTWLR</sequence>
<evidence type="ECO:0008006" key="4">
    <source>
        <dbReference type="Google" id="ProtNLM"/>
    </source>
</evidence>
<dbReference type="RefSeq" id="WP_064123540.1">
    <property type="nucleotide sequence ID" value="NZ_CP015243.1"/>
</dbReference>
<dbReference type="Proteomes" id="UP000077875">
    <property type="component" value="Chromosome"/>
</dbReference>
<dbReference type="InterPro" id="IPR037107">
    <property type="entry name" value="Put_OMP_sf"/>
</dbReference>
<organism evidence="2 3">
    <name type="scientific">Halotalea alkalilenta</name>
    <dbReference type="NCBI Taxonomy" id="376489"/>
    <lineage>
        <taxon>Bacteria</taxon>
        <taxon>Pseudomonadati</taxon>
        <taxon>Pseudomonadota</taxon>
        <taxon>Gammaproteobacteria</taxon>
        <taxon>Oceanospirillales</taxon>
        <taxon>Halomonadaceae</taxon>
        <taxon>Halotalea</taxon>
    </lineage>
</organism>
<dbReference type="AlphaFoldDB" id="A0A172YHG4"/>
<feature type="chain" id="PRO_5008004718" description="Lipid A deacylase LpxR family protein" evidence="1">
    <location>
        <begin position="25"/>
        <end position="327"/>
    </location>
</feature>
<name>A0A172YHG4_9GAMM</name>
<dbReference type="InterPro" id="IPR018707">
    <property type="entry name" value="LpxR"/>
</dbReference>
<accession>A0A172YHG4</accession>